<evidence type="ECO:0000256" key="2">
    <source>
        <dbReference type="SAM" id="Phobius"/>
    </source>
</evidence>
<feature type="compositionally biased region" description="Polar residues" evidence="1">
    <location>
        <begin position="170"/>
        <end position="181"/>
    </location>
</feature>
<evidence type="ECO:0000313" key="4">
    <source>
        <dbReference type="Proteomes" id="UP001153069"/>
    </source>
</evidence>
<dbReference type="AlphaFoldDB" id="A0A9N8DTA0"/>
<feature type="region of interest" description="Disordered" evidence="1">
    <location>
        <begin position="36"/>
        <end position="73"/>
    </location>
</feature>
<protein>
    <submittedName>
        <fullName evidence="3">Uncharacterized protein</fullName>
    </submittedName>
</protein>
<evidence type="ECO:0000313" key="3">
    <source>
        <dbReference type="EMBL" id="CAB9508149.1"/>
    </source>
</evidence>
<dbReference type="Proteomes" id="UP001153069">
    <property type="component" value="Unassembled WGS sequence"/>
</dbReference>
<comment type="caution">
    <text evidence="3">The sequence shown here is derived from an EMBL/GenBank/DDBJ whole genome shotgun (WGS) entry which is preliminary data.</text>
</comment>
<feature type="compositionally biased region" description="Polar residues" evidence="1">
    <location>
        <begin position="142"/>
        <end position="158"/>
    </location>
</feature>
<keyword evidence="2" id="KW-1133">Transmembrane helix</keyword>
<accession>A0A9N8DTA0</accession>
<keyword evidence="4" id="KW-1185">Reference proteome</keyword>
<keyword evidence="2" id="KW-0472">Membrane</keyword>
<name>A0A9N8DTA0_9STRA</name>
<sequence length="269" mass="29718">MSKGVKLVPILLMGFALSLSVFVLWTSPSLEEEQLRKKTRRQQLERNSYQLPRNRQKNRLGNGGGGRRLHQKDDRKYAFEADNGELLSAIPLLGGSAGKKSRYRMLLIPVGDASVHANQAPGMTMAYSGEATAHALKDTRTDASSQEPVPSETLSSEATLEHSAGRLSEETASTAMAISSQQSQRGRNYQTIFFVLRLSLMGTMIMFLFARHHLRAAFSDGDDRIAEDDDSDVSQYSTGGLIYSNSPADVGYGTIAFWHCDDSFEKFDL</sequence>
<keyword evidence="2" id="KW-0812">Transmembrane</keyword>
<evidence type="ECO:0000256" key="1">
    <source>
        <dbReference type="SAM" id="MobiDB-lite"/>
    </source>
</evidence>
<feature type="transmembrane region" description="Helical" evidence="2">
    <location>
        <begin position="7"/>
        <end position="25"/>
    </location>
</feature>
<feature type="region of interest" description="Disordered" evidence="1">
    <location>
        <begin position="136"/>
        <end position="181"/>
    </location>
</feature>
<gene>
    <name evidence="3" type="ORF">SEMRO_335_G120110.1</name>
</gene>
<dbReference type="EMBL" id="CAICTM010000334">
    <property type="protein sequence ID" value="CAB9508149.1"/>
    <property type="molecule type" value="Genomic_DNA"/>
</dbReference>
<feature type="compositionally biased region" description="Basic and acidic residues" evidence="1">
    <location>
        <begin position="159"/>
        <end position="169"/>
    </location>
</feature>
<reference evidence="3" key="1">
    <citation type="submission" date="2020-06" db="EMBL/GenBank/DDBJ databases">
        <authorList>
            <consortium name="Plant Systems Biology data submission"/>
        </authorList>
    </citation>
    <scope>NUCLEOTIDE SEQUENCE</scope>
    <source>
        <strain evidence="3">D6</strain>
    </source>
</reference>
<proteinExistence type="predicted"/>
<organism evidence="3 4">
    <name type="scientific">Seminavis robusta</name>
    <dbReference type="NCBI Taxonomy" id="568900"/>
    <lineage>
        <taxon>Eukaryota</taxon>
        <taxon>Sar</taxon>
        <taxon>Stramenopiles</taxon>
        <taxon>Ochrophyta</taxon>
        <taxon>Bacillariophyta</taxon>
        <taxon>Bacillariophyceae</taxon>
        <taxon>Bacillariophycidae</taxon>
        <taxon>Naviculales</taxon>
        <taxon>Naviculaceae</taxon>
        <taxon>Seminavis</taxon>
    </lineage>
</organism>